<evidence type="ECO:0000256" key="5">
    <source>
        <dbReference type="ARBA" id="ARBA00022692"/>
    </source>
</evidence>
<dbReference type="Proteomes" id="UP000002384">
    <property type="component" value="Chromosome"/>
</dbReference>
<organism evidence="9 10">
    <name type="scientific">Gloeothece citriformis (strain PCC 7424)</name>
    <name type="common">Cyanothece sp. (strain PCC 7424)</name>
    <dbReference type="NCBI Taxonomy" id="65393"/>
    <lineage>
        <taxon>Bacteria</taxon>
        <taxon>Bacillati</taxon>
        <taxon>Cyanobacteriota</taxon>
        <taxon>Cyanophyceae</taxon>
        <taxon>Oscillatoriophycideae</taxon>
        <taxon>Chroococcales</taxon>
        <taxon>Aphanothecaceae</taxon>
        <taxon>Gloeothece</taxon>
        <taxon>Gloeothece citriformis</taxon>
    </lineage>
</organism>
<feature type="transmembrane region" description="Helical" evidence="8">
    <location>
        <begin position="69"/>
        <end position="88"/>
    </location>
</feature>
<keyword evidence="6 8" id="KW-1133">Transmembrane helix</keyword>
<evidence type="ECO:0000256" key="3">
    <source>
        <dbReference type="ARBA" id="ARBA00022448"/>
    </source>
</evidence>
<evidence type="ECO:0000313" key="10">
    <source>
        <dbReference type="Proteomes" id="UP000002384"/>
    </source>
</evidence>
<accession>B7KA08</accession>
<protein>
    <recommendedName>
        <fullName evidence="8">Probable membrane transporter protein</fullName>
    </recommendedName>
</protein>
<evidence type="ECO:0000256" key="1">
    <source>
        <dbReference type="ARBA" id="ARBA00004651"/>
    </source>
</evidence>
<dbReference type="InterPro" id="IPR002781">
    <property type="entry name" value="TM_pro_TauE-like"/>
</dbReference>
<evidence type="ECO:0000256" key="4">
    <source>
        <dbReference type="ARBA" id="ARBA00022475"/>
    </source>
</evidence>
<feature type="transmembrane region" description="Helical" evidence="8">
    <location>
        <begin position="94"/>
        <end position="113"/>
    </location>
</feature>
<evidence type="ECO:0000313" key="9">
    <source>
        <dbReference type="EMBL" id="ACK71364.1"/>
    </source>
</evidence>
<keyword evidence="10" id="KW-1185">Reference proteome</keyword>
<feature type="transmembrane region" description="Helical" evidence="8">
    <location>
        <begin position="193"/>
        <end position="211"/>
    </location>
</feature>
<evidence type="ECO:0000256" key="2">
    <source>
        <dbReference type="ARBA" id="ARBA00009142"/>
    </source>
</evidence>
<dbReference type="GO" id="GO:0005886">
    <property type="term" value="C:plasma membrane"/>
    <property type="evidence" value="ECO:0007669"/>
    <property type="project" value="UniProtKB-SubCell"/>
</dbReference>
<reference evidence="10" key="1">
    <citation type="journal article" date="2011" name="MBio">
        <title>Novel metabolic attributes of the genus Cyanothece, comprising a group of unicellular nitrogen-fixing Cyanobacteria.</title>
        <authorList>
            <person name="Bandyopadhyay A."/>
            <person name="Elvitigala T."/>
            <person name="Welsh E."/>
            <person name="Stockel J."/>
            <person name="Liberton M."/>
            <person name="Min H."/>
            <person name="Sherman L.A."/>
            <person name="Pakrasi H.B."/>
        </authorList>
    </citation>
    <scope>NUCLEOTIDE SEQUENCE [LARGE SCALE GENOMIC DNA]</scope>
    <source>
        <strain evidence="10">PCC 7424</strain>
    </source>
</reference>
<dbReference type="PANTHER" id="PTHR30269:SF37">
    <property type="entry name" value="MEMBRANE TRANSPORTER PROTEIN"/>
    <property type="match status" value="1"/>
</dbReference>
<keyword evidence="4 8" id="KW-1003">Cell membrane</keyword>
<dbReference type="AlphaFoldDB" id="B7KA08"/>
<name>B7KA08_GLOC7</name>
<dbReference type="InterPro" id="IPR052017">
    <property type="entry name" value="TSUP"/>
</dbReference>
<dbReference type="EMBL" id="CP001291">
    <property type="protein sequence ID" value="ACK71364.1"/>
    <property type="molecule type" value="Genomic_DNA"/>
</dbReference>
<feature type="transmembrane region" description="Helical" evidence="8">
    <location>
        <begin position="163"/>
        <end position="181"/>
    </location>
</feature>
<keyword evidence="3" id="KW-0813">Transport</keyword>
<evidence type="ECO:0000256" key="8">
    <source>
        <dbReference type="RuleBase" id="RU363041"/>
    </source>
</evidence>
<dbReference type="OrthoDB" id="668749at2"/>
<proteinExistence type="inferred from homology"/>
<gene>
    <name evidence="9" type="ordered locus">PCC7424_2961</name>
</gene>
<dbReference type="KEGG" id="cyc:PCC7424_2961"/>
<dbReference type="Pfam" id="PF01925">
    <property type="entry name" value="TauE"/>
    <property type="match status" value="1"/>
</dbReference>
<evidence type="ECO:0000256" key="6">
    <source>
        <dbReference type="ARBA" id="ARBA00022989"/>
    </source>
</evidence>
<sequence>MMNEIFVSLVIFIAGFIQSVAGFGFGLITMPILTEVLDFKIASSLIALISIITHVAIIFSYQSFFQFKAVLRLIIASIIGIPIGFLAVDALNKTVILTLLGILVMSYVIWTLLDLKLPKLESPKWAYGFGLLSGLLSGAYNIGGPPVIIYGNCSQWSPEEFKSNLNGFFLFNTVLIIFGHVLNKNYTVEVGKLFLIALPFLLIGLGIGTYFSKFLNPSVFRKIILVLLLFISIRLIYLTLSSVITRYI</sequence>
<dbReference type="eggNOG" id="COG0730">
    <property type="taxonomic scope" value="Bacteria"/>
</dbReference>
<feature type="transmembrane region" description="Helical" evidence="8">
    <location>
        <begin position="125"/>
        <end position="143"/>
    </location>
</feature>
<dbReference type="HOGENOM" id="CLU_054750_5_5_3"/>
<dbReference type="STRING" id="65393.PCC7424_2961"/>
<comment type="similarity">
    <text evidence="2 8">Belongs to the 4-toluene sulfonate uptake permease (TSUP) (TC 2.A.102) family.</text>
</comment>
<dbReference type="RefSeq" id="WP_015954962.1">
    <property type="nucleotide sequence ID" value="NC_011729.1"/>
</dbReference>
<keyword evidence="7 8" id="KW-0472">Membrane</keyword>
<comment type="subcellular location">
    <subcellularLocation>
        <location evidence="1 8">Cell membrane</location>
        <topology evidence="1 8">Multi-pass membrane protein</topology>
    </subcellularLocation>
</comment>
<feature type="transmembrane region" description="Helical" evidence="8">
    <location>
        <begin position="7"/>
        <end position="29"/>
    </location>
</feature>
<feature type="transmembrane region" description="Helical" evidence="8">
    <location>
        <begin position="41"/>
        <end position="62"/>
    </location>
</feature>
<feature type="transmembrane region" description="Helical" evidence="8">
    <location>
        <begin position="223"/>
        <end position="244"/>
    </location>
</feature>
<dbReference type="PANTHER" id="PTHR30269">
    <property type="entry name" value="TRANSMEMBRANE PROTEIN YFCA"/>
    <property type="match status" value="1"/>
</dbReference>
<evidence type="ECO:0000256" key="7">
    <source>
        <dbReference type="ARBA" id="ARBA00023136"/>
    </source>
</evidence>
<keyword evidence="5 8" id="KW-0812">Transmembrane</keyword>